<protein>
    <submittedName>
        <fullName evidence="1">Uncharacterized protein</fullName>
    </submittedName>
</protein>
<dbReference type="EMBL" id="VMSO01000014">
    <property type="protein sequence ID" value="KAA8500927.1"/>
    <property type="molecule type" value="Genomic_DNA"/>
</dbReference>
<gene>
    <name evidence="1" type="ORF">FNY66_10765</name>
</gene>
<keyword evidence="2" id="KW-1185">Reference proteome</keyword>
<reference evidence="1" key="1">
    <citation type="submission" date="2019-07" db="EMBL/GenBank/DDBJ databases">
        <authorList>
            <person name="Wongkuna S."/>
            <person name="Scaria J."/>
        </authorList>
    </citation>
    <scope>NUCLEOTIDE SEQUENCE [LARGE SCALE GENOMIC DNA]</scope>
    <source>
        <strain evidence="1">SW178</strain>
    </source>
</reference>
<evidence type="ECO:0000313" key="2">
    <source>
        <dbReference type="Proteomes" id="UP000322025"/>
    </source>
</evidence>
<dbReference type="Proteomes" id="UP000322025">
    <property type="component" value="Unassembled WGS sequence"/>
</dbReference>
<organism evidence="1 2">
    <name type="scientific">Mediterraneibacter catenae</name>
    <dbReference type="NCBI Taxonomy" id="2594882"/>
    <lineage>
        <taxon>Bacteria</taxon>
        <taxon>Bacillati</taxon>
        <taxon>Bacillota</taxon>
        <taxon>Clostridia</taxon>
        <taxon>Lachnospirales</taxon>
        <taxon>Lachnospiraceae</taxon>
        <taxon>Mediterraneibacter</taxon>
    </lineage>
</organism>
<comment type="caution">
    <text evidence="1">The sequence shown here is derived from an EMBL/GenBank/DDBJ whole genome shotgun (WGS) entry which is preliminary data.</text>
</comment>
<dbReference type="OrthoDB" id="1862116at2"/>
<sequence length="66" mass="7174">MIFTSKCGHGKQCPPFSRRPGIKRAGNLFQDFLLGGAAGGRLVFSFESSGQVGPMMDSTINFYFPL</sequence>
<evidence type="ECO:0000313" key="1">
    <source>
        <dbReference type="EMBL" id="KAA8500927.1"/>
    </source>
</evidence>
<name>A0A5M9HWC1_9FIRM</name>
<dbReference type="AlphaFoldDB" id="A0A5M9HWC1"/>
<accession>A0A5M9HWC1</accession>
<proteinExistence type="predicted"/>